<evidence type="ECO:0000313" key="2">
    <source>
        <dbReference type="Proteomes" id="UP000005801"/>
    </source>
</evidence>
<dbReference type="AlphaFoldDB" id="A6FWZ7"/>
<proteinExistence type="predicted"/>
<dbReference type="Proteomes" id="UP000005801">
    <property type="component" value="Unassembled WGS sequence"/>
</dbReference>
<dbReference type="EMBL" id="ABCS01000001">
    <property type="protein sequence ID" value="EDM81821.1"/>
    <property type="molecule type" value="Genomic_DNA"/>
</dbReference>
<keyword evidence="2" id="KW-1185">Reference proteome</keyword>
<protein>
    <submittedName>
        <fullName evidence="1">Uncharacterized protein</fullName>
    </submittedName>
</protein>
<organism evidence="1 2">
    <name type="scientific">Plesiocystis pacifica SIR-1</name>
    <dbReference type="NCBI Taxonomy" id="391625"/>
    <lineage>
        <taxon>Bacteria</taxon>
        <taxon>Pseudomonadati</taxon>
        <taxon>Myxococcota</taxon>
        <taxon>Polyangia</taxon>
        <taxon>Nannocystales</taxon>
        <taxon>Nannocystaceae</taxon>
        <taxon>Plesiocystis</taxon>
    </lineage>
</organism>
<evidence type="ECO:0000313" key="1">
    <source>
        <dbReference type="EMBL" id="EDM81821.1"/>
    </source>
</evidence>
<comment type="caution">
    <text evidence="1">The sequence shown here is derived from an EMBL/GenBank/DDBJ whole genome shotgun (WGS) entry which is preliminary data.</text>
</comment>
<gene>
    <name evidence="1" type="ORF">PPSIR1_05123</name>
</gene>
<name>A6FWZ7_9BACT</name>
<reference evidence="1 2" key="1">
    <citation type="submission" date="2007-06" db="EMBL/GenBank/DDBJ databases">
        <authorList>
            <person name="Shimkets L."/>
            <person name="Ferriera S."/>
            <person name="Johnson J."/>
            <person name="Kravitz S."/>
            <person name="Beeson K."/>
            <person name="Sutton G."/>
            <person name="Rogers Y.-H."/>
            <person name="Friedman R."/>
            <person name="Frazier M."/>
            <person name="Venter J.C."/>
        </authorList>
    </citation>
    <scope>NUCLEOTIDE SEQUENCE [LARGE SCALE GENOMIC DNA]</scope>
    <source>
        <strain evidence="1 2">SIR-1</strain>
    </source>
</reference>
<accession>A6FWZ7</accession>
<sequence length="31" mass="3550">MIAYSKKTIGEAFEHLRLQPLLRLSEAFSIS</sequence>